<proteinExistence type="predicted"/>
<dbReference type="PANTHER" id="PTHR46250:SF4">
    <property type="entry name" value="MYB_SANT-LIKE DOMAIN-CONTAINING PROTEIN"/>
    <property type="match status" value="1"/>
</dbReference>
<dbReference type="OrthoDB" id="693592at2759"/>
<feature type="domain" description="DUF8040" evidence="3">
    <location>
        <begin position="142"/>
        <end position="229"/>
    </location>
</feature>
<name>A0A811QQZ5_9POAL</name>
<evidence type="ECO:0000259" key="1">
    <source>
        <dbReference type="Pfam" id="PF12776"/>
    </source>
</evidence>
<dbReference type="EMBL" id="CAJGYO010000011">
    <property type="protein sequence ID" value="CAD6261497.1"/>
    <property type="molecule type" value="Genomic_DNA"/>
</dbReference>
<evidence type="ECO:0008006" key="6">
    <source>
        <dbReference type="Google" id="ProtNLM"/>
    </source>
</evidence>
<dbReference type="InterPro" id="IPR024752">
    <property type="entry name" value="Myb/SANT-like_dom"/>
</dbReference>
<comment type="caution">
    <text evidence="4">The sequence shown here is derived from an EMBL/GenBank/DDBJ whole genome shotgun (WGS) entry which is preliminary data.</text>
</comment>
<evidence type="ECO:0000313" key="5">
    <source>
        <dbReference type="Proteomes" id="UP000604825"/>
    </source>
</evidence>
<sequence>MAPGCINILMYHGGAFSKHGELTYDGGDVTLFPKIEMDKMSYYRLVQLAKTVGFKEGDTLYYAIPGRSLDDAGIDHLKDDASVCDMMKYSNQAKFLEVYIKHNENVVSAYPTCDDAAQQVNTEEIRLIREPCRFDPESRSKNLNDIIYESDILCVEQLRMDRRCFWTFCNLVTDIGGLRDTRNVKVEEMVVMFLHILAYNEKSRSMRTNYQQSQETISRHFNNVLGAVLKLWRVLLKSPQPITDNCKDERWKWFKLVGKGLLPMQGFSEMLWLGQMVSMFLVTYKGHKTIKLSKRRDKRQWIAQEEKVLIDVLYEMNDSGWKVDTGHKSGYLQFIEKELATRLSNANIKVDPHVASKVKTLKKLLSYILDIQQSGSGFGWDDERKIVVGDKEQFMGWAKSHPGAAAMYGKPFVNFDKLFEVYASDLAKGVKAKGPRDQFEMHEELSSGNVTEATHQFKNVVDSHSQPSSHGSIGASGIKSAACRKRVFVDDGMVASEFSNISKLLNSLVQVEAANAEAMNAQRCAFT</sequence>
<organism evidence="4 5">
    <name type="scientific">Miscanthus lutarioriparius</name>
    <dbReference type="NCBI Taxonomy" id="422564"/>
    <lineage>
        <taxon>Eukaryota</taxon>
        <taxon>Viridiplantae</taxon>
        <taxon>Streptophyta</taxon>
        <taxon>Embryophyta</taxon>
        <taxon>Tracheophyta</taxon>
        <taxon>Spermatophyta</taxon>
        <taxon>Magnoliopsida</taxon>
        <taxon>Liliopsida</taxon>
        <taxon>Poales</taxon>
        <taxon>Poaceae</taxon>
        <taxon>PACMAD clade</taxon>
        <taxon>Panicoideae</taxon>
        <taxon>Andropogonodae</taxon>
        <taxon>Andropogoneae</taxon>
        <taxon>Saccharinae</taxon>
        <taxon>Miscanthus</taxon>
    </lineage>
</organism>
<accession>A0A811QQZ5</accession>
<dbReference type="AlphaFoldDB" id="A0A811QQZ5"/>
<reference evidence="4" key="1">
    <citation type="submission" date="2020-10" db="EMBL/GenBank/DDBJ databases">
        <authorList>
            <person name="Han B."/>
            <person name="Lu T."/>
            <person name="Zhao Q."/>
            <person name="Huang X."/>
            <person name="Zhao Y."/>
        </authorList>
    </citation>
    <scope>NUCLEOTIDE SEQUENCE</scope>
</reference>
<dbReference type="Pfam" id="PF26138">
    <property type="entry name" value="DUF8040"/>
    <property type="match status" value="1"/>
</dbReference>
<keyword evidence="5" id="KW-1185">Reference proteome</keyword>
<dbReference type="Proteomes" id="UP000604825">
    <property type="component" value="Unassembled WGS sequence"/>
</dbReference>
<protein>
    <recommendedName>
        <fullName evidence="6">Myb/SANT-like domain-containing protein</fullName>
    </recommendedName>
</protein>
<dbReference type="InterPro" id="IPR058594">
    <property type="entry name" value="PB1-like_dom_pln"/>
</dbReference>
<dbReference type="PANTHER" id="PTHR46250">
    <property type="entry name" value="MYB/SANT-LIKE DNA-BINDING DOMAIN PROTEIN-RELATED"/>
    <property type="match status" value="1"/>
</dbReference>
<dbReference type="Pfam" id="PF12776">
    <property type="entry name" value="Myb_DNA-bind_3"/>
    <property type="match status" value="1"/>
</dbReference>
<evidence type="ECO:0000259" key="2">
    <source>
        <dbReference type="Pfam" id="PF26130"/>
    </source>
</evidence>
<dbReference type="Pfam" id="PF26130">
    <property type="entry name" value="PB1-like"/>
    <property type="match status" value="1"/>
</dbReference>
<feature type="domain" description="PB1-like" evidence="2">
    <location>
        <begin position="6"/>
        <end position="102"/>
    </location>
</feature>
<feature type="domain" description="Myb/SANT-like" evidence="1">
    <location>
        <begin position="300"/>
        <end position="392"/>
    </location>
</feature>
<evidence type="ECO:0000313" key="4">
    <source>
        <dbReference type="EMBL" id="CAD6261497.1"/>
    </source>
</evidence>
<evidence type="ECO:0000259" key="3">
    <source>
        <dbReference type="Pfam" id="PF26138"/>
    </source>
</evidence>
<dbReference type="InterPro" id="IPR058353">
    <property type="entry name" value="DUF8040"/>
</dbReference>
<gene>
    <name evidence="4" type="ORF">NCGR_LOCUS44918</name>
</gene>